<evidence type="ECO:0000256" key="1">
    <source>
        <dbReference type="ARBA" id="ARBA00003787"/>
    </source>
</evidence>
<feature type="transmembrane region" description="Helical" evidence="2">
    <location>
        <begin position="185"/>
        <end position="204"/>
    </location>
</feature>
<comment type="similarity">
    <text evidence="2">Belongs to the MlaE permease family.</text>
</comment>
<dbReference type="AlphaFoldDB" id="A0A285NM31"/>
<dbReference type="SUPFAM" id="SSF52091">
    <property type="entry name" value="SpoIIaa-like"/>
    <property type="match status" value="1"/>
</dbReference>
<keyword evidence="2" id="KW-0472">Membrane</keyword>
<feature type="transmembrane region" description="Helical" evidence="2">
    <location>
        <begin position="147"/>
        <end position="164"/>
    </location>
</feature>
<feature type="transmembrane region" description="Helical" evidence="2">
    <location>
        <begin position="366"/>
        <end position="390"/>
    </location>
</feature>
<dbReference type="InterPro" id="IPR036513">
    <property type="entry name" value="STAS_dom_sf"/>
</dbReference>
<dbReference type="EMBL" id="OBEL01000001">
    <property type="protein sequence ID" value="SNZ08916.1"/>
    <property type="molecule type" value="Genomic_DNA"/>
</dbReference>
<comment type="function">
    <text evidence="1">Could be part of an ABC transporter complex.</text>
</comment>
<accession>A0A285NM31</accession>
<feature type="region of interest" description="Disordered" evidence="3">
    <location>
        <begin position="1"/>
        <end position="25"/>
    </location>
</feature>
<keyword evidence="2" id="KW-0812">Transmembrane</keyword>
<dbReference type="Proteomes" id="UP000219439">
    <property type="component" value="Unassembled WGS sequence"/>
</dbReference>
<dbReference type="PROSITE" id="PS50801">
    <property type="entry name" value="STAS"/>
    <property type="match status" value="1"/>
</dbReference>
<evidence type="ECO:0000256" key="2">
    <source>
        <dbReference type="RuleBase" id="RU362044"/>
    </source>
</evidence>
<dbReference type="Pfam" id="PF01740">
    <property type="entry name" value="STAS"/>
    <property type="match status" value="1"/>
</dbReference>
<sequence length="391" mass="41807">MTRPSSTFAVSDANSNNGSSSGQLEIIANPEGPLFTLSGQWTIETASETDKQVEEVLHDPVRPVAIDMTAVTNLDTTGAWIIIRLMRALELPQDALKNLSSEQRTLFLTVSETNFEAPKPTRSESTVTAFLAATGRNIVEIYHDIQILTHLMGGVVKGLLGALFHIRRLRITSITHHIDQTGLKAVPIVALMSFLVGAIVAQQGAYQLRKFGAEPFVIDLVGILVLREVGVLLTAILVAGRSGSAFTAEIGSMKMREEIDALRVMGISITEVLITPRVLALIISLPLLGLVANLSGLVGAGVLLWAYSDIAVDAYISWLRDAVAINTFMVGLIKAPFMALIIALISCSEGLQVGGSAESLGRRTTAAVVKSIFLVVVVDGIFAIFFAAIAF</sequence>
<dbReference type="Gene3D" id="3.30.750.24">
    <property type="entry name" value="STAS domain"/>
    <property type="match status" value="1"/>
</dbReference>
<feature type="transmembrane region" description="Helical" evidence="2">
    <location>
        <begin position="323"/>
        <end position="346"/>
    </location>
</feature>
<reference evidence="5 6" key="1">
    <citation type="submission" date="2017-09" db="EMBL/GenBank/DDBJ databases">
        <authorList>
            <person name="Ehlers B."/>
            <person name="Leendertz F.H."/>
        </authorList>
    </citation>
    <scope>NUCLEOTIDE SEQUENCE [LARGE SCALE GENOMIC DNA]</scope>
    <source>
        <strain evidence="5 6">DSM 18289</strain>
    </source>
</reference>
<dbReference type="Pfam" id="PF02405">
    <property type="entry name" value="MlaE"/>
    <property type="match status" value="1"/>
</dbReference>
<proteinExistence type="inferred from homology"/>
<protein>
    <submittedName>
        <fullName evidence="5">Phospholipid/cholesterol/gamma-HCH transport system permease protein</fullName>
    </submittedName>
</protein>
<feature type="domain" description="STAS" evidence="4">
    <location>
        <begin position="34"/>
        <end position="90"/>
    </location>
</feature>
<dbReference type="InterPro" id="IPR002645">
    <property type="entry name" value="STAS_dom"/>
</dbReference>
<evidence type="ECO:0000313" key="5">
    <source>
        <dbReference type="EMBL" id="SNZ08916.1"/>
    </source>
</evidence>
<evidence type="ECO:0000313" key="6">
    <source>
        <dbReference type="Proteomes" id="UP000219439"/>
    </source>
</evidence>
<dbReference type="RefSeq" id="WP_097152978.1">
    <property type="nucleotide sequence ID" value="NZ_OBEL01000001.1"/>
</dbReference>
<feature type="transmembrane region" description="Helical" evidence="2">
    <location>
        <begin position="216"/>
        <end position="240"/>
    </location>
</feature>
<organism evidence="5 6">
    <name type="scientific">Cohaesibacter gelatinilyticus</name>
    <dbReference type="NCBI Taxonomy" id="372072"/>
    <lineage>
        <taxon>Bacteria</taxon>
        <taxon>Pseudomonadati</taxon>
        <taxon>Pseudomonadota</taxon>
        <taxon>Alphaproteobacteria</taxon>
        <taxon>Hyphomicrobiales</taxon>
        <taxon>Cohaesibacteraceae</taxon>
    </lineage>
</organism>
<dbReference type="OrthoDB" id="9805022at2"/>
<dbReference type="GO" id="GO:0043190">
    <property type="term" value="C:ATP-binding cassette (ABC) transporter complex"/>
    <property type="evidence" value="ECO:0007669"/>
    <property type="project" value="InterPro"/>
</dbReference>
<gene>
    <name evidence="5" type="ORF">SAMN06265368_1870</name>
</gene>
<dbReference type="InterPro" id="IPR003453">
    <property type="entry name" value="ABC_MlaE_roteobac"/>
</dbReference>
<dbReference type="PANTHER" id="PTHR30188:SF3">
    <property type="entry name" value="ABC TRANSPORTER PERMEASE"/>
    <property type="match status" value="1"/>
</dbReference>
<comment type="subcellular location">
    <subcellularLocation>
        <location evidence="2">Cell inner membrane</location>
        <topology evidence="2">Multi-pass membrane protein</topology>
    </subcellularLocation>
</comment>
<dbReference type="PANTHER" id="PTHR30188">
    <property type="entry name" value="ABC TRANSPORTER PERMEASE PROTEIN-RELATED"/>
    <property type="match status" value="1"/>
</dbReference>
<evidence type="ECO:0000256" key="3">
    <source>
        <dbReference type="SAM" id="MobiDB-lite"/>
    </source>
</evidence>
<feature type="compositionally biased region" description="Polar residues" evidence="3">
    <location>
        <begin position="1"/>
        <end position="13"/>
    </location>
</feature>
<dbReference type="GO" id="GO:0005548">
    <property type="term" value="F:phospholipid transporter activity"/>
    <property type="evidence" value="ECO:0007669"/>
    <property type="project" value="TreeGrafter"/>
</dbReference>
<dbReference type="NCBIfam" id="TIGR00056">
    <property type="entry name" value="MlaE family lipid ABC transporter permease subunit"/>
    <property type="match status" value="1"/>
</dbReference>
<dbReference type="InterPro" id="IPR030802">
    <property type="entry name" value="Permease_MalE"/>
</dbReference>
<keyword evidence="2" id="KW-0997">Cell inner membrane</keyword>
<evidence type="ECO:0000259" key="4">
    <source>
        <dbReference type="PROSITE" id="PS50801"/>
    </source>
</evidence>
<keyword evidence="2" id="KW-1003">Cell membrane</keyword>
<keyword evidence="2" id="KW-1133">Transmembrane helix</keyword>
<keyword evidence="6" id="KW-1185">Reference proteome</keyword>
<name>A0A285NM31_9HYPH</name>